<reference evidence="1" key="1">
    <citation type="submission" date="2023-08" db="EMBL/GenBank/DDBJ databases">
        <title>The novel hydrolase IpcH responsible for the initial isoprocarb degradation step in Rhodococcus sp. D-6.</title>
        <authorList>
            <person name="Zhu Q."/>
        </authorList>
    </citation>
    <scope>NUCLEOTIDE SEQUENCE</scope>
    <source>
        <strain evidence="1">D-6</strain>
    </source>
</reference>
<name>A0AAU7V239_9NOCA</name>
<dbReference type="InterPro" id="IPR046611">
    <property type="entry name" value="DUF6670"/>
</dbReference>
<evidence type="ECO:0000313" key="1">
    <source>
        <dbReference type="EMBL" id="XBW06254.1"/>
    </source>
</evidence>
<dbReference type="KEGG" id="rhox:RBB84_10260"/>
<dbReference type="RefSeq" id="WP_052040100.1">
    <property type="nucleotide sequence ID" value="NZ_CP132970.1"/>
</dbReference>
<sequence length="156" mass="17163">MGRLGTVDVALTPTDTDTVSWFFRSPLYKHFGLLTEYEGTFTHQGRSVTADGLCSFEYGAIPSPYLMRSTPLPPAAKAPLDHFVYQIVDLDADTQILLSRYAIGDRPFMTTAILRTRSGAEPAAGTWISRWLNCATSPSRLPTASRCRCRAGPGSW</sequence>
<gene>
    <name evidence="1" type="ORF">RBB84_10260</name>
</gene>
<organism evidence="1">
    <name type="scientific">Rhodococcus sp. D-6</name>
    <dbReference type="NCBI Taxonomy" id="1387842"/>
    <lineage>
        <taxon>Bacteria</taxon>
        <taxon>Bacillati</taxon>
        <taxon>Actinomycetota</taxon>
        <taxon>Actinomycetes</taxon>
        <taxon>Mycobacteriales</taxon>
        <taxon>Nocardiaceae</taxon>
        <taxon>Rhodococcus</taxon>
    </lineage>
</organism>
<protein>
    <submittedName>
        <fullName evidence="1">Uncharacterized protein</fullName>
    </submittedName>
</protein>
<dbReference type="Pfam" id="PF20375">
    <property type="entry name" value="DUF6670"/>
    <property type="match status" value="1"/>
</dbReference>
<accession>A0AAU7V239</accession>
<dbReference type="EMBL" id="CP132970">
    <property type="protein sequence ID" value="XBW06254.1"/>
    <property type="molecule type" value="Genomic_DNA"/>
</dbReference>
<proteinExistence type="predicted"/>
<dbReference type="AlphaFoldDB" id="A0AAU7V239"/>